<dbReference type="eggNOG" id="COG4493">
    <property type="taxonomic scope" value="Bacteria"/>
</dbReference>
<protein>
    <recommendedName>
        <fullName evidence="1">UPF0637 protein SAMN05878443_1248</fullName>
    </recommendedName>
</protein>
<evidence type="ECO:0000313" key="2">
    <source>
        <dbReference type="EMBL" id="SIO07444.1"/>
    </source>
</evidence>
<accession>A0A1N6GIV8</accession>
<dbReference type="SUPFAM" id="SSF142913">
    <property type="entry name" value="YktB/PF0168-like"/>
    <property type="match status" value="1"/>
</dbReference>
<proteinExistence type="inferred from homology"/>
<dbReference type="Pfam" id="PF06335">
    <property type="entry name" value="DUF1054"/>
    <property type="match status" value="1"/>
</dbReference>
<dbReference type="RefSeq" id="WP_034548246.1">
    <property type="nucleotide sequence ID" value="NZ_FSRN01000001.1"/>
</dbReference>
<dbReference type="EMBL" id="FSRN01000001">
    <property type="protein sequence ID" value="SIO07444.1"/>
    <property type="molecule type" value="Genomic_DNA"/>
</dbReference>
<dbReference type="InterPro" id="IPR053707">
    <property type="entry name" value="UPF0637_domain_sf"/>
</dbReference>
<evidence type="ECO:0000256" key="1">
    <source>
        <dbReference type="HAMAP-Rule" id="MF_01851"/>
    </source>
</evidence>
<keyword evidence="3" id="KW-1185">Reference proteome</keyword>
<gene>
    <name evidence="2" type="ORF">SAMN05878443_1248</name>
</gene>
<dbReference type="STRING" id="28230.SAMN05878443_1248"/>
<dbReference type="InterPro" id="IPR009403">
    <property type="entry name" value="UPF0637"/>
</dbReference>
<evidence type="ECO:0000313" key="3">
    <source>
        <dbReference type="Proteomes" id="UP000184758"/>
    </source>
</evidence>
<dbReference type="Gene3D" id="3.30.930.20">
    <property type="entry name" value="Protein of unknown function DUF1054"/>
    <property type="match status" value="1"/>
</dbReference>
<dbReference type="OrthoDB" id="9812818at2"/>
<name>A0A1N6GIV8_9LACT</name>
<dbReference type="PIRSF" id="PIRSF021332">
    <property type="entry name" value="DUF1054"/>
    <property type="match status" value="1"/>
</dbReference>
<sequence length="214" mass="24972">MENCTFTEADFAVFAIEGLEPRMSAIRKQIQPKFHRLGQEFAKVLAVELDIKSLPVHIAQHIRRTKNPPKDTWLAIGGDNRGYKKYPHFQLGLYETHVFIWLAFIDNPLHEEKMALQIIEDPALLFKVPDDYVVSWDHTKEQVVPIHEANLLNGLIRWQTIKKGEFLIGRQISAEDPLLISPEETQRFILDTFKQLLPLYRQAYSVYEIKEIHI</sequence>
<organism evidence="2 3">
    <name type="scientific">Carnobacterium alterfunditum</name>
    <dbReference type="NCBI Taxonomy" id="28230"/>
    <lineage>
        <taxon>Bacteria</taxon>
        <taxon>Bacillati</taxon>
        <taxon>Bacillota</taxon>
        <taxon>Bacilli</taxon>
        <taxon>Lactobacillales</taxon>
        <taxon>Carnobacteriaceae</taxon>
        <taxon>Carnobacterium</taxon>
    </lineage>
</organism>
<reference evidence="3" key="1">
    <citation type="submission" date="2016-11" db="EMBL/GenBank/DDBJ databases">
        <authorList>
            <person name="Varghese N."/>
            <person name="Submissions S."/>
        </authorList>
    </citation>
    <scope>NUCLEOTIDE SEQUENCE [LARGE SCALE GENOMIC DNA]</scope>
    <source>
        <strain evidence="3">313</strain>
    </source>
</reference>
<comment type="similarity">
    <text evidence="1">Belongs to the UPF0637 family.</text>
</comment>
<dbReference type="Proteomes" id="UP000184758">
    <property type="component" value="Unassembled WGS sequence"/>
</dbReference>
<dbReference type="AlphaFoldDB" id="A0A1N6GIV8"/>
<dbReference type="HAMAP" id="MF_01851">
    <property type="entry name" value="UPF0637"/>
    <property type="match status" value="1"/>
</dbReference>